<reference evidence="3 4" key="1">
    <citation type="submission" date="2023-11" db="EMBL/GenBank/DDBJ databases">
        <title>Arctic aerobic anoxygenic photoheterotroph Sediminicoccus rosea KRV36 adapts its photosynthesis to long days of polar summer.</title>
        <authorList>
            <person name="Tomasch J."/>
            <person name="Kopejtka K."/>
            <person name="Bily T."/>
            <person name="Gardiner A.T."/>
            <person name="Gardian Z."/>
            <person name="Shivaramu S."/>
            <person name="Koblizek M."/>
            <person name="Engelhardt F."/>
            <person name="Kaftan D."/>
        </authorList>
    </citation>
    <scope>NUCLEOTIDE SEQUENCE [LARGE SCALE GENOMIC DNA]</scope>
    <source>
        <strain evidence="3 4">R-30</strain>
    </source>
</reference>
<dbReference type="PANTHER" id="PTHR33606:SF3">
    <property type="entry name" value="PROTEIN YCII"/>
    <property type="match status" value="1"/>
</dbReference>
<dbReference type="InterPro" id="IPR051807">
    <property type="entry name" value="Sec-metab_biosynth-assoc"/>
</dbReference>
<gene>
    <name evidence="3" type="ORF">R9Z33_24375</name>
</gene>
<evidence type="ECO:0000313" key="3">
    <source>
        <dbReference type="EMBL" id="WPB85212.1"/>
    </source>
</evidence>
<keyword evidence="4" id="KW-1185">Reference proteome</keyword>
<name>A0ABZ0PIK1_9PROT</name>
<comment type="similarity">
    <text evidence="1">Belongs to the YciI family.</text>
</comment>
<feature type="domain" description="YCII-related" evidence="2">
    <location>
        <begin position="113"/>
        <end position="195"/>
    </location>
</feature>
<dbReference type="EMBL" id="CP137852">
    <property type="protein sequence ID" value="WPB85212.1"/>
    <property type="molecule type" value="Genomic_DNA"/>
</dbReference>
<dbReference type="PANTHER" id="PTHR33606">
    <property type="entry name" value="PROTEIN YCII"/>
    <property type="match status" value="1"/>
</dbReference>
<dbReference type="SUPFAM" id="SSF54909">
    <property type="entry name" value="Dimeric alpha+beta barrel"/>
    <property type="match status" value="2"/>
</dbReference>
<dbReference type="Gene3D" id="3.30.70.1060">
    <property type="entry name" value="Dimeric alpha+beta barrel"/>
    <property type="match status" value="2"/>
</dbReference>
<protein>
    <submittedName>
        <fullName evidence="3">YciI family protein</fullName>
    </submittedName>
</protein>
<dbReference type="Pfam" id="PF03795">
    <property type="entry name" value="YCII"/>
    <property type="match status" value="2"/>
</dbReference>
<dbReference type="InterPro" id="IPR005545">
    <property type="entry name" value="YCII"/>
</dbReference>
<proteinExistence type="inferred from homology"/>
<accession>A0ABZ0PIK1</accession>
<evidence type="ECO:0000313" key="4">
    <source>
        <dbReference type="Proteomes" id="UP001305521"/>
    </source>
</evidence>
<dbReference type="Proteomes" id="UP001305521">
    <property type="component" value="Chromosome"/>
</dbReference>
<dbReference type="RefSeq" id="WP_318649178.1">
    <property type="nucleotide sequence ID" value="NZ_CP137852.1"/>
</dbReference>
<dbReference type="InterPro" id="IPR011008">
    <property type="entry name" value="Dimeric_a/b-barrel"/>
</dbReference>
<feature type="domain" description="YCII-related" evidence="2">
    <location>
        <begin position="1"/>
        <end position="89"/>
    </location>
</feature>
<evidence type="ECO:0000259" key="2">
    <source>
        <dbReference type="Pfam" id="PF03795"/>
    </source>
</evidence>
<organism evidence="3 4">
    <name type="scientific">Sediminicoccus rosea</name>
    <dbReference type="NCBI Taxonomy" id="1225128"/>
    <lineage>
        <taxon>Bacteria</taxon>
        <taxon>Pseudomonadati</taxon>
        <taxon>Pseudomonadota</taxon>
        <taxon>Alphaproteobacteria</taxon>
        <taxon>Acetobacterales</taxon>
        <taxon>Roseomonadaceae</taxon>
        <taxon>Sediminicoccus</taxon>
    </lineage>
</organism>
<evidence type="ECO:0000256" key="1">
    <source>
        <dbReference type="ARBA" id="ARBA00007689"/>
    </source>
</evidence>
<sequence length="211" mass="23638">MGYVILGWDGEDAEAPARRAAVRDRHLEVITRWVAAGRLHLAVPLFRADGTAAGSIMILNDEDELGAREYLLEEPFARDGVWLSYQMRPYRIAPMHYQPLPSGPTPAGMTHCVVIAEDAENSVEKRLAVRQPHMERVMRFAEDGTLACGGALLGAQGEMVGSIAVTRHATEEEARAWWADDPYVQNGVWQRMRFFPTRFAPLPYKPLPKPE</sequence>